<evidence type="ECO:0000313" key="3">
    <source>
        <dbReference type="EMBL" id="QIW53921.1"/>
    </source>
</evidence>
<dbReference type="AlphaFoldDB" id="A0A290Q0V4"/>
<keyword evidence="1 3" id="KW-0808">Transferase</keyword>
<dbReference type="GO" id="GO:0016747">
    <property type="term" value="F:acyltransferase activity, transferring groups other than amino-acyl groups"/>
    <property type="evidence" value="ECO:0007669"/>
    <property type="project" value="InterPro"/>
</dbReference>
<gene>
    <name evidence="3" type="ORF">GU336_07075</name>
</gene>
<dbReference type="PROSITE" id="PS51186">
    <property type="entry name" value="GNAT"/>
    <property type="match status" value="1"/>
</dbReference>
<sequence length="148" mass="16718">MSNIIHPVDRDDATLSLLLTIWEGSVKSTHTFLSDQDIADIKPEVYQALEMIEVLCCYEDDQGILQGLMGIDNHKIELLFISENARGQGIGKLLVNHAITQWQVKSVDVNAQNEQGLIFYQHMGFQIINRSEFDAQGRPFPILHLGLK</sequence>
<proteinExistence type="predicted"/>
<name>A0A290Q0V4_9LACT</name>
<dbReference type="SUPFAM" id="SSF55729">
    <property type="entry name" value="Acyl-CoA N-acyltransferases (Nat)"/>
    <property type="match status" value="1"/>
</dbReference>
<dbReference type="Pfam" id="PF13508">
    <property type="entry name" value="Acetyltransf_7"/>
    <property type="match status" value="1"/>
</dbReference>
<dbReference type="InterPro" id="IPR000182">
    <property type="entry name" value="GNAT_dom"/>
</dbReference>
<dbReference type="CDD" id="cd04301">
    <property type="entry name" value="NAT_SF"/>
    <property type="match status" value="1"/>
</dbReference>
<protein>
    <submittedName>
        <fullName evidence="3">GNAT family N-acetyltransferase</fullName>
    </submittedName>
</protein>
<dbReference type="InterPro" id="IPR016181">
    <property type="entry name" value="Acyl_CoA_acyltransferase"/>
</dbReference>
<keyword evidence="2" id="KW-0012">Acyltransferase</keyword>
<evidence type="ECO:0000256" key="2">
    <source>
        <dbReference type="ARBA" id="ARBA00023315"/>
    </source>
</evidence>
<organism evidence="3 4">
    <name type="scientific">Pseudolactococcus raffinolactis</name>
    <dbReference type="NCBI Taxonomy" id="1366"/>
    <lineage>
        <taxon>Bacteria</taxon>
        <taxon>Bacillati</taxon>
        <taxon>Bacillota</taxon>
        <taxon>Bacilli</taxon>
        <taxon>Lactobacillales</taxon>
        <taxon>Streptococcaceae</taxon>
        <taxon>Pseudolactococcus</taxon>
    </lineage>
</organism>
<dbReference type="STRING" id="1348633.GCA_001591765_01341"/>
<accession>A0A290Q0V4</accession>
<dbReference type="KEGG" id="lrn:CMV25_09760"/>
<dbReference type="EMBL" id="CP047616">
    <property type="protein sequence ID" value="QIW53921.1"/>
    <property type="molecule type" value="Genomic_DNA"/>
</dbReference>
<dbReference type="PANTHER" id="PTHR43800">
    <property type="entry name" value="PEPTIDYL-LYSINE N-ACETYLTRANSFERASE YJAB"/>
    <property type="match status" value="1"/>
</dbReference>
<dbReference type="Proteomes" id="UP000501945">
    <property type="component" value="Chromosome"/>
</dbReference>
<dbReference type="PANTHER" id="PTHR43800:SF1">
    <property type="entry name" value="PEPTIDYL-LYSINE N-ACETYLTRANSFERASE YJAB"/>
    <property type="match status" value="1"/>
</dbReference>
<evidence type="ECO:0000313" key="4">
    <source>
        <dbReference type="Proteomes" id="UP000501945"/>
    </source>
</evidence>
<dbReference type="Gene3D" id="3.40.630.30">
    <property type="match status" value="1"/>
</dbReference>
<dbReference type="RefSeq" id="WP_096040338.1">
    <property type="nucleotide sequence ID" value="NZ_CP023392.1"/>
</dbReference>
<reference evidence="3 4" key="1">
    <citation type="submission" date="2019-12" db="EMBL/GenBank/DDBJ databases">
        <title>Whole genome sequences of Lactococcus raffinolactis strains isolated from sewage.</title>
        <authorList>
            <person name="Ybazeta G."/>
            <person name="Ross M."/>
            <person name="Brabant-Kirwan D."/>
            <person name="Saleh M."/>
            <person name="Dillon J.A."/>
            <person name="Splinter K."/>
            <person name="Nokhbeh R."/>
        </authorList>
    </citation>
    <scope>NUCLEOTIDE SEQUENCE [LARGE SCALE GENOMIC DNA]</scope>
    <source>
        <strain evidence="3 4">Lr_19_5</strain>
    </source>
</reference>
<evidence type="ECO:0000256" key="1">
    <source>
        <dbReference type="ARBA" id="ARBA00022679"/>
    </source>
</evidence>